<proteinExistence type="inferred from homology"/>
<dbReference type="Proteomes" id="UP000248330">
    <property type="component" value="Unassembled WGS sequence"/>
</dbReference>
<comment type="caution">
    <text evidence="3">The sequence shown here is derived from an EMBL/GenBank/DDBJ whole genome shotgun (WGS) entry which is preliminary data.</text>
</comment>
<protein>
    <submittedName>
        <fullName evidence="3">YCII-related domain-containing protein</fullName>
    </submittedName>
</protein>
<dbReference type="InterPro" id="IPR011008">
    <property type="entry name" value="Dimeric_a/b-barrel"/>
</dbReference>
<keyword evidence="4" id="KW-1185">Reference proteome</keyword>
<dbReference type="EMBL" id="QICN01000001">
    <property type="protein sequence ID" value="PXV71319.1"/>
    <property type="molecule type" value="Genomic_DNA"/>
</dbReference>
<dbReference type="AlphaFoldDB" id="A0A318EEV8"/>
<dbReference type="Pfam" id="PF03795">
    <property type="entry name" value="YCII"/>
    <property type="match status" value="1"/>
</dbReference>
<dbReference type="InterPro" id="IPR005545">
    <property type="entry name" value="YCII"/>
</dbReference>
<sequence>MWCIAICDDAPGAAAERARLFEAHVTHNVAHIAATLFAAPLANADGATGIGDDPNLRGSVYCLDVADLAAARRIMESDPFAAGVWGAIAYYEWQAPTGAWLDPQQRPEGLSADYRCYLAVARSPLEVRDALVLGAVRPVEAATASGDPLACAALLRADSLDQARRQAAGAEWVAAAPVAIGRWVRIASVADVVRTRQKAQARP</sequence>
<name>A0A318EEV8_9GAMM</name>
<evidence type="ECO:0000256" key="1">
    <source>
        <dbReference type="ARBA" id="ARBA00007689"/>
    </source>
</evidence>
<accession>A0A318EEV8</accession>
<gene>
    <name evidence="3" type="ORF">C8D93_101364</name>
</gene>
<evidence type="ECO:0000259" key="2">
    <source>
        <dbReference type="Pfam" id="PF03795"/>
    </source>
</evidence>
<evidence type="ECO:0000313" key="4">
    <source>
        <dbReference type="Proteomes" id="UP000248330"/>
    </source>
</evidence>
<comment type="similarity">
    <text evidence="1">Belongs to the YciI family.</text>
</comment>
<feature type="domain" description="YCII-related" evidence="2">
    <location>
        <begin position="1"/>
        <end position="93"/>
    </location>
</feature>
<organism evidence="3 4">
    <name type="scientific">Sinimarinibacterium flocculans</name>
    <dbReference type="NCBI Taxonomy" id="985250"/>
    <lineage>
        <taxon>Bacteria</taxon>
        <taxon>Pseudomonadati</taxon>
        <taxon>Pseudomonadota</taxon>
        <taxon>Gammaproteobacteria</taxon>
        <taxon>Nevskiales</taxon>
        <taxon>Nevskiaceae</taxon>
        <taxon>Sinimarinibacterium</taxon>
    </lineage>
</organism>
<evidence type="ECO:0000313" key="3">
    <source>
        <dbReference type="EMBL" id="PXV71319.1"/>
    </source>
</evidence>
<reference evidence="3 4" key="1">
    <citation type="submission" date="2018-04" db="EMBL/GenBank/DDBJ databases">
        <title>Genomic Encyclopedia of Type Strains, Phase IV (KMG-IV): sequencing the most valuable type-strain genomes for metagenomic binning, comparative biology and taxonomic classification.</title>
        <authorList>
            <person name="Goeker M."/>
        </authorList>
    </citation>
    <scope>NUCLEOTIDE SEQUENCE [LARGE SCALE GENOMIC DNA]</scope>
    <source>
        <strain evidence="3 4">DSM 104150</strain>
    </source>
</reference>
<dbReference type="Gene3D" id="3.30.70.1060">
    <property type="entry name" value="Dimeric alpha+beta barrel"/>
    <property type="match status" value="1"/>
</dbReference>
<dbReference type="RefSeq" id="WP_110263443.1">
    <property type="nucleotide sequence ID" value="NZ_CAKZQT010000007.1"/>
</dbReference>
<dbReference type="SUPFAM" id="SSF54909">
    <property type="entry name" value="Dimeric alpha+beta barrel"/>
    <property type="match status" value="1"/>
</dbReference>